<dbReference type="AlphaFoldDB" id="A0A4Y2N6X9"/>
<name>A0A4Y2N6X9_ARAVE</name>
<dbReference type="Proteomes" id="UP000499080">
    <property type="component" value="Unassembled WGS sequence"/>
</dbReference>
<evidence type="ECO:0000313" key="2">
    <source>
        <dbReference type="Proteomes" id="UP000499080"/>
    </source>
</evidence>
<sequence>MHSISEANILTFQEFVDQMSPMFSSIKMKILVNSTSEKANIGFQDVIPKPHSNRRASAVDIDVLRPLCLWQRLCDCFYLVFHLERSRISG</sequence>
<evidence type="ECO:0000313" key="1">
    <source>
        <dbReference type="EMBL" id="GBN34429.1"/>
    </source>
</evidence>
<accession>A0A4Y2N6X9</accession>
<organism evidence="1 2">
    <name type="scientific">Araneus ventricosus</name>
    <name type="common">Orbweaver spider</name>
    <name type="synonym">Epeira ventricosa</name>
    <dbReference type="NCBI Taxonomy" id="182803"/>
    <lineage>
        <taxon>Eukaryota</taxon>
        <taxon>Metazoa</taxon>
        <taxon>Ecdysozoa</taxon>
        <taxon>Arthropoda</taxon>
        <taxon>Chelicerata</taxon>
        <taxon>Arachnida</taxon>
        <taxon>Araneae</taxon>
        <taxon>Araneomorphae</taxon>
        <taxon>Entelegynae</taxon>
        <taxon>Araneoidea</taxon>
        <taxon>Araneidae</taxon>
        <taxon>Araneus</taxon>
    </lineage>
</organism>
<protein>
    <submittedName>
        <fullName evidence="1">Uncharacterized protein</fullName>
    </submittedName>
</protein>
<gene>
    <name evidence="1" type="ORF">AVEN_74892_1</name>
</gene>
<proteinExistence type="predicted"/>
<dbReference type="EMBL" id="BGPR01008535">
    <property type="protein sequence ID" value="GBN34429.1"/>
    <property type="molecule type" value="Genomic_DNA"/>
</dbReference>
<reference evidence="1 2" key="1">
    <citation type="journal article" date="2019" name="Sci. Rep.">
        <title>Orb-weaving spider Araneus ventricosus genome elucidates the spidroin gene catalogue.</title>
        <authorList>
            <person name="Kono N."/>
            <person name="Nakamura H."/>
            <person name="Ohtoshi R."/>
            <person name="Moran D.A.P."/>
            <person name="Shinohara A."/>
            <person name="Yoshida Y."/>
            <person name="Fujiwara M."/>
            <person name="Mori M."/>
            <person name="Tomita M."/>
            <person name="Arakawa K."/>
        </authorList>
    </citation>
    <scope>NUCLEOTIDE SEQUENCE [LARGE SCALE GENOMIC DNA]</scope>
</reference>
<comment type="caution">
    <text evidence="1">The sequence shown here is derived from an EMBL/GenBank/DDBJ whole genome shotgun (WGS) entry which is preliminary data.</text>
</comment>
<keyword evidence="2" id="KW-1185">Reference proteome</keyword>